<evidence type="ECO:0000313" key="2">
    <source>
        <dbReference type="EMBL" id="MDH6279882.1"/>
    </source>
</evidence>
<organism evidence="2 3">
    <name type="scientific">Prescottella agglutinans</name>
    <dbReference type="NCBI Taxonomy" id="1644129"/>
    <lineage>
        <taxon>Bacteria</taxon>
        <taxon>Bacillati</taxon>
        <taxon>Actinomycetota</taxon>
        <taxon>Actinomycetes</taxon>
        <taxon>Mycobacteriales</taxon>
        <taxon>Nocardiaceae</taxon>
        <taxon>Prescottella</taxon>
    </lineage>
</organism>
<evidence type="ECO:0000313" key="3">
    <source>
        <dbReference type="Proteomes" id="UP001160334"/>
    </source>
</evidence>
<feature type="region of interest" description="Disordered" evidence="1">
    <location>
        <begin position="174"/>
        <end position="213"/>
    </location>
</feature>
<sequence length="569" mass="64555">MQRAEAVVTTHGAHPLHEISTEVHRCESWQWKRVMAVIEHFPAHQFLREVFERHRGAHRTFTADAFLASYLLTPMLLLPMEQTKITNVVRGWTNSQRRDVGLPVHQSVSYKMVNDALRRLRWACASKDYPDWDENRFAQALLDASLACHPPTGAVALDSTDLSTWARVRYRKPIVDADPDSPPPPKHPFAPKDPTHPHARRQGHHLPNAPVGRDGRYVYTLDPDARMGWRSATFEDSMHFCGYDLHVITDVPPTTGPQHKLVPHLARTLFLAPAGSNKGVAGLQAVRALGEIPKPRQLIADRAYNYVRNERFALPVWQLGYTTIYDLHVSQTGLHPGHEDTRTMWVDGTLYPTSLPDGLIEIPPISHDMDPAERARADRRHNARQAYAFVPHEARQLDGTRRYRGPAVPPVRLRCINHPISMRASHRNPTTSCARGKPCGCGITVTLTDEDFPDRRMPFQHGSLAWESSYFRRVGIESLFAELKANRMAVHRGYFRGFGLRRYTLLAGFTLAALNLLILHDWHSKRWHLDPWGRYLGEPEPAHTARTPRRSVHVCRVAPAATGDVMPGR</sequence>
<keyword evidence="3" id="KW-1185">Reference proteome</keyword>
<evidence type="ECO:0000256" key="1">
    <source>
        <dbReference type="SAM" id="MobiDB-lite"/>
    </source>
</evidence>
<comment type="caution">
    <text evidence="2">The sequence shown here is derived from an EMBL/GenBank/DDBJ whole genome shotgun (WGS) entry which is preliminary data.</text>
</comment>
<proteinExistence type="predicted"/>
<accession>A0ABT6M6F2</accession>
<protein>
    <recommendedName>
        <fullName evidence="4">Transposase</fullName>
    </recommendedName>
</protein>
<dbReference type="EMBL" id="JARXVC010000002">
    <property type="protein sequence ID" value="MDH6279882.1"/>
    <property type="molecule type" value="Genomic_DNA"/>
</dbReference>
<name>A0ABT6M6F2_9NOCA</name>
<evidence type="ECO:0008006" key="4">
    <source>
        <dbReference type="Google" id="ProtNLM"/>
    </source>
</evidence>
<reference evidence="2 3" key="1">
    <citation type="submission" date="2023-04" db="EMBL/GenBank/DDBJ databases">
        <title>Forest soil microbial communities from Buena Vista Peninsula, Colon Province, Panama.</title>
        <authorList>
            <person name="Bouskill N."/>
        </authorList>
    </citation>
    <scope>NUCLEOTIDE SEQUENCE [LARGE SCALE GENOMIC DNA]</scope>
    <source>
        <strain evidence="2 3">CFH S0262</strain>
    </source>
</reference>
<dbReference type="Proteomes" id="UP001160334">
    <property type="component" value="Unassembled WGS sequence"/>
</dbReference>
<gene>
    <name evidence="2" type="ORF">M2280_001091</name>
</gene>